<evidence type="ECO:0000313" key="2">
    <source>
        <dbReference type="Proteomes" id="UP000193411"/>
    </source>
</evidence>
<keyword evidence="2" id="KW-1185">Reference proteome</keyword>
<evidence type="ECO:0000313" key="1">
    <source>
        <dbReference type="EMBL" id="ORZ40113.1"/>
    </source>
</evidence>
<dbReference type="Proteomes" id="UP000193411">
    <property type="component" value="Unassembled WGS sequence"/>
</dbReference>
<dbReference type="EMBL" id="MCFL01000004">
    <property type="protein sequence ID" value="ORZ40113.1"/>
    <property type="molecule type" value="Genomic_DNA"/>
</dbReference>
<dbReference type="AlphaFoldDB" id="A0A1Y2I2A8"/>
<name>A0A1Y2I2A8_9FUNG</name>
<proteinExistence type="predicted"/>
<gene>
    <name evidence="1" type="ORF">BCR44DRAFT_1222007</name>
</gene>
<protein>
    <submittedName>
        <fullName evidence="1">Uncharacterized protein</fullName>
    </submittedName>
</protein>
<accession>A0A1Y2I2A8</accession>
<reference evidence="1 2" key="1">
    <citation type="submission" date="2016-07" db="EMBL/GenBank/DDBJ databases">
        <title>Pervasive Adenine N6-methylation of Active Genes in Fungi.</title>
        <authorList>
            <consortium name="DOE Joint Genome Institute"/>
            <person name="Mondo S.J."/>
            <person name="Dannebaum R.O."/>
            <person name="Kuo R.C."/>
            <person name="Labutti K."/>
            <person name="Haridas S."/>
            <person name="Kuo A."/>
            <person name="Salamov A."/>
            <person name="Ahrendt S.R."/>
            <person name="Lipzen A."/>
            <person name="Sullivan W."/>
            <person name="Andreopoulos W.B."/>
            <person name="Clum A."/>
            <person name="Lindquist E."/>
            <person name="Daum C."/>
            <person name="Ramamoorthy G.K."/>
            <person name="Gryganskyi A."/>
            <person name="Culley D."/>
            <person name="Magnuson J.K."/>
            <person name="James T.Y."/>
            <person name="O'Malley M.A."/>
            <person name="Stajich J.E."/>
            <person name="Spatafora J.W."/>
            <person name="Visel A."/>
            <person name="Grigoriev I.V."/>
        </authorList>
    </citation>
    <scope>NUCLEOTIDE SEQUENCE [LARGE SCALE GENOMIC DNA]</scope>
    <source>
        <strain evidence="1 2">PL171</strain>
    </source>
</reference>
<sequence length="174" mass="20019">MLLLSVLSLLLVVICLFVRTAWFFFCLPFVFGYCFSPFDMSNISLFFNYMECLAVYFKCIFSVQSLAPATTLLPLSASFPCRSLLHLRLSLLHQGFCHLMSLHHVVLDLFLHGPRHKCSSLLSVVCQRFNVELRFMTARHRPGPSARRGPEMTDTSCAFPWVPSDMPYWPRSAW</sequence>
<organism evidence="1 2">
    <name type="scientific">Catenaria anguillulae PL171</name>
    <dbReference type="NCBI Taxonomy" id="765915"/>
    <lineage>
        <taxon>Eukaryota</taxon>
        <taxon>Fungi</taxon>
        <taxon>Fungi incertae sedis</taxon>
        <taxon>Blastocladiomycota</taxon>
        <taxon>Blastocladiomycetes</taxon>
        <taxon>Blastocladiales</taxon>
        <taxon>Catenariaceae</taxon>
        <taxon>Catenaria</taxon>
    </lineage>
</organism>
<comment type="caution">
    <text evidence="1">The sequence shown here is derived from an EMBL/GenBank/DDBJ whole genome shotgun (WGS) entry which is preliminary data.</text>
</comment>